<feature type="compositionally biased region" description="Low complexity" evidence="1">
    <location>
        <begin position="135"/>
        <end position="146"/>
    </location>
</feature>
<reference evidence="2 3" key="1">
    <citation type="submission" date="2019-03" db="EMBL/GenBank/DDBJ databases">
        <title>First draft genome of Liparis tanakae, snailfish: a comprehensive survey of snailfish specific genes.</title>
        <authorList>
            <person name="Kim W."/>
            <person name="Song I."/>
            <person name="Jeong J.-H."/>
            <person name="Kim D."/>
            <person name="Kim S."/>
            <person name="Ryu S."/>
            <person name="Song J.Y."/>
            <person name="Lee S.K."/>
        </authorList>
    </citation>
    <scope>NUCLEOTIDE SEQUENCE [LARGE SCALE GENOMIC DNA]</scope>
    <source>
        <tissue evidence="2">Muscle</tissue>
    </source>
</reference>
<organism evidence="2 3">
    <name type="scientific">Liparis tanakae</name>
    <name type="common">Tanaka's snailfish</name>
    <dbReference type="NCBI Taxonomy" id="230148"/>
    <lineage>
        <taxon>Eukaryota</taxon>
        <taxon>Metazoa</taxon>
        <taxon>Chordata</taxon>
        <taxon>Craniata</taxon>
        <taxon>Vertebrata</taxon>
        <taxon>Euteleostomi</taxon>
        <taxon>Actinopterygii</taxon>
        <taxon>Neopterygii</taxon>
        <taxon>Teleostei</taxon>
        <taxon>Neoteleostei</taxon>
        <taxon>Acanthomorphata</taxon>
        <taxon>Eupercaria</taxon>
        <taxon>Perciformes</taxon>
        <taxon>Cottioidei</taxon>
        <taxon>Cottales</taxon>
        <taxon>Liparidae</taxon>
        <taxon>Liparis</taxon>
    </lineage>
</organism>
<gene>
    <name evidence="2" type="ORF">EYF80_021164</name>
</gene>
<dbReference type="EMBL" id="SRLO01000187">
    <property type="protein sequence ID" value="TNN68650.1"/>
    <property type="molecule type" value="Genomic_DNA"/>
</dbReference>
<accession>A0A4Z2HSM3</accession>
<evidence type="ECO:0000313" key="2">
    <source>
        <dbReference type="EMBL" id="TNN68650.1"/>
    </source>
</evidence>
<feature type="compositionally biased region" description="Polar residues" evidence="1">
    <location>
        <begin position="1"/>
        <end position="14"/>
    </location>
</feature>
<feature type="region of interest" description="Disordered" evidence="1">
    <location>
        <begin position="134"/>
        <end position="158"/>
    </location>
</feature>
<feature type="compositionally biased region" description="Basic residues" evidence="1">
    <location>
        <begin position="63"/>
        <end position="82"/>
    </location>
</feature>
<feature type="compositionally biased region" description="Basic and acidic residues" evidence="1">
    <location>
        <begin position="84"/>
        <end position="94"/>
    </location>
</feature>
<dbReference type="Proteomes" id="UP000314294">
    <property type="component" value="Unassembled WGS sequence"/>
</dbReference>
<keyword evidence="3" id="KW-1185">Reference proteome</keyword>
<feature type="region of interest" description="Disordered" evidence="1">
    <location>
        <begin position="1"/>
        <end position="23"/>
    </location>
</feature>
<protein>
    <submittedName>
        <fullName evidence="2">Uncharacterized protein</fullName>
    </submittedName>
</protein>
<proteinExistence type="predicted"/>
<comment type="caution">
    <text evidence="2">The sequence shown here is derived from an EMBL/GenBank/DDBJ whole genome shotgun (WGS) entry which is preliminary data.</text>
</comment>
<feature type="region of interest" description="Disordered" evidence="1">
    <location>
        <begin position="58"/>
        <end position="117"/>
    </location>
</feature>
<dbReference type="AlphaFoldDB" id="A0A4Z2HSM3"/>
<name>A0A4Z2HSM3_9TELE</name>
<sequence length="158" mass="17822">MLAMPTSQDQTSNCHFCKPSTPHRTEPEWIPILMSMSKLNCFRTELFFEGSGAPVMVTSQEKRNKKKISRSKRPKSSLRVRTKSWADRFMDNKRSTSTSRCSTEVREPAHMAHSRGNGSSVYVANKVNKTYHDGSFSSPYTSPPSTCAVCENQLNRPA</sequence>
<evidence type="ECO:0000256" key="1">
    <source>
        <dbReference type="SAM" id="MobiDB-lite"/>
    </source>
</evidence>
<evidence type="ECO:0000313" key="3">
    <source>
        <dbReference type="Proteomes" id="UP000314294"/>
    </source>
</evidence>